<sequence length="148" mass="16775">MAYLPPDRVRETFSVAMTGLDYLSPLYYVEKSESRKSYIFLLTCAVTRAVHLELSTGVSAPSFIRSFKKFVNRRGLCKTVCSDNSKTFLKMKKEFDVFDQTLNSEECGHYFNENRITWKTNAPLGALVRRILGATCSLGEVIPEKNLG</sequence>
<dbReference type="SUPFAM" id="SSF53098">
    <property type="entry name" value="Ribonuclease H-like"/>
    <property type="match status" value="1"/>
</dbReference>
<gene>
    <name evidence="1" type="ORF">AVEN_211652_1</name>
</gene>
<keyword evidence="2" id="KW-1185">Reference proteome</keyword>
<comment type="caution">
    <text evidence="1">The sequence shown here is derived from an EMBL/GenBank/DDBJ whole genome shotgun (WGS) entry which is preliminary data.</text>
</comment>
<evidence type="ECO:0008006" key="3">
    <source>
        <dbReference type="Google" id="ProtNLM"/>
    </source>
</evidence>
<evidence type="ECO:0000313" key="1">
    <source>
        <dbReference type="EMBL" id="GBO46027.1"/>
    </source>
</evidence>
<dbReference type="Proteomes" id="UP000499080">
    <property type="component" value="Unassembled WGS sequence"/>
</dbReference>
<dbReference type="OrthoDB" id="6432901at2759"/>
<dbReference type="PANTHER" id="PTHR47331:SF2">
    <property type="match status" value="1"/>
</dbReference>
<dbReference type="AlphaFoldDB" id="A0A4Y2XCS3"/>
<reference evidence="1 2" key="1">
    <citation type="journal article" date="2019" name="Sci. Rep.">
        <title>Orb-weaving spider Araneus ventricosus genome elucidates the spidroin gene catalogue.</title>
        <authorList>
            <person name="Kono N."/>
            <person name="Nakamura H."/>
            <person name="Ohtoshi R."/>
            <person name="Moran D.A.P."/>
            <person name="Shinohara A."/>
            <person name="Yoshida Y."/>
            <person name="Fujiwara M."/>
            <person name="Mori M."/>
            <person name="Tomita M."/>
            <person name="Arakawa K."/>
        </authorList>
    </citation>
    <scope>NUCLEOTIDE SEQUENCE [LARGE SCALE GENOMIC DNA]</scope>
</reference>
<accession>A0A4Y2XCS3</accession>
<dbReference type="GO" id="GO:0003676">
    <property type="term" value="F:nucleic acid binding"/>
    <property type="evidence" value="ECO:0007669"/>
    <property type="project" value="InterPro"/>
</dbReference>
<dbReference type="Gene3D" id="3.30.420.10">
    <property type="entry name" value="Ribonuclease H-like superfamily/Ribonuclease H"/>
    <property type="match status" value="1"/>
</dbReference>
<dbReference type="EMBL" id="BGPR01073463">
    <property type="protein sequence ID" value="GBO46027.1"/>
    <property type="molecule type" value="Genomic_DNA"/>
</dbReference>
<organism evidence="1 2">
    <name type="scientific">Araneus ventricosus</name>
    <name type="common">Orbweaver spider</name>
    <name type="synonym">Epeira ventricosa</name>
    <dbReference type="NCBI Taxonomy" id="182803"/>
    <lineage>
        <taxon>Eukaryota</taxon>
        <taxon>Metazoa</taxon>
        <taxon>Ecdysozoa</taxon>
        <taxon>Arthropoda</taxon>
        <taxon>Chelicerata</taxon>
        <taxon>Arachnida</taxon>
        <taxon>Araneae</taxon>
        <taxon>Araneomorphae</taxon>
        <taxon>Entelegynae</taxon>
        <taxon>Araneoidea</taxon>
        <taxon>Araneidae</taxon>
        <taxon>Araneus</taxon>
    </lineage>
</organism>
<dbReference type="InterPro" id="IPR036397">
    <property type="entry name" value="RNaseH_sf"/>
</dbReference>
<dbReference type="InterPro" id="IPR012337">
    <property type="entry name" value="RNaseH-like_sf"/>
</dbReference>
<dbReference type="PANTHER" id="PTHR47331">
    <property type="entry name" value="PHD-TYPE DOMAIN-CONTAINING PROTEIN"/>
    <property type="match status" value="1"/>
</dbReference>
<proteinExistence type="predicted"/>
<evidence type="ECO:0000313" key="2">
    <source>
        <dbReference type="Proteomes" id="UP000499080"/>
    </source>
</evidence>
<protein>
    <recommendedName>
        <fullName evidence="3">Integrase catalytic domain-containing protein</fullName>
    </recommendedName>
</protein>
<name>A0A4Y2XCS3_ARAVE</name>